<evidence type="ECO:0000313" key="1">
    <source>
        <dbReference type="EMBL" id="WMT03299.1"/>
    </source>
</evidence>
<dbReference type="Proteomes" id="UP001229313">
    <property type="component" value="Chromosome"/>
</dbReference>
<dbReference type="EMBL" id="CP133568">
    <property type="protein sequence ID" value="WMT03299.1"/>
    <property type="molecule type" value="Genomic_DNA"/>
</dbReference>
<organism evidence="1 2">
    <name type="scientific">Lysobacter yananisis</name>
    <dbReference type="NCBI Taxonomy" id="1003114"/>
    <lineage>
        <taxon>Bacteria</taxon>
        <taxon>Pseudomonadati</taxon>
        <taxon>Pseudomonadota</taxon>
        <taxon>Gammaproteobacteria</taxon>
        <taxon>Lysobacterales</taxon>
        <taxon>Lysobacteraceae</taxon>
        <taxon>Lysobacter</taxon>
    </lineage>
</organism>
<accession>A0ABY9P8R8</accession>
<evidence type="ECO:0000313" key="2">
    <source>
        <dbReference type="Proteomes" id="UP001229313"/>
    </source>
</evidence>
<gene>
    <name evidence="1" type="ORF">RDV84_00140</name>
</gene>
<proteinExistence type="predicted"/>
<keyword evidence="2" id="KW-1185">Reference proteome</keyword>
<sequence length="275" mass="29860">MTFEQRDQSYYEGEPLVLYLFVRGAELQRYVSGQSDYTYNGQPWRAVPGGISITPINENGETPQLTRTLTIPRSLEVARWWWPVVGRAPVSLIVMDTHAGDPEALVQWMGRVVAPQYKNAGTLELKCQPERTASMRRANTRRWQPGCPLLVYSQGNGQCNAIPAQHAITATVDNVTGLTVQSAGFLAIPEGRLAGGYIEYDMPGGYKETADIEGHNGAAITLAAPSTGLTPGMSLVALPGCGGDWASCEFLGNTDNYGGQLYAPDRSPFDGNPNY</sequence>
<evidence type="ECO:0008006" key="3">
    <source>
        <dbReference type="Google" id="ProtNLM"/>
    </source>
</evidence>
<name>A0ABY9P8R8_9GAMM</name>
<reference evidence="1 2" key="1">
    <citation type="submission" date="2023-08" db="EMBL/GenBank/DDBJ databases">
        <title>The whole genome sequence of Lysobacter yananisis.</title>
        <authorList>
            <person name="Sun H."/>
        </authorList>
    </citation>
    <scope>NUCLEOTIDE SEQUENCE [LARGE SCALE GENOMIC DNA]</scope>
    <source>
        <strain evidence="1 2">SNNU513</strain>
    </source>
</reference>
<dbReference type="RefSeq" id="WP_309152075.1">
    <property type="nucleotide sequence ID" value="NZ_CP133568.1"/>
</dbReference>
<protein>
    <recommendedName>
        <fullName evidence="3">DUF2163 domain-containing protein</fullName>
    </recommendedName>
</protein>